<protein>
    <recommendedName>
        <fullName evidence="1">R13L1/DRL21-like LRR repeat region domain-containing protein</fullName>
    </recommendedName>
</protein>
<dbReference type="Proteomes" id="UP001177003">
    <property type="component" value="Chromosome 3"/>
</dbReference>
<dbReference type="Pfam" id="PF25019">
    <property type="entry name" value="LRR_R13L1-DRL21"/>
    <property type="match status" value="1"/>
</dbReference>
<evidence type="ECO:0000259" key="1">
    <source>
        <dbReference type="Pfam" id="PF25019"/>
    </source>
</evidence>
<reference evidence="2" key="1">
    <citation type="submission" date="2023-04" db="EMBL/GenBank/DDBJ databases">
        <authorList>
            <person name="Vijverberg K."/>
            <person name="Xiong W."/>
            <person name="Schranz E."/>
        </authorList>
    </citation>
    <scope>NUCLEOTIDE SEQUENCE</scope>
</reference>
<dbReference type="Gene3D" id="3.80.10.10">
    <property type="entry name" value="Ribonuclease Inhibitor"/>
    <property type="match status" value="4"/>
</dbReference>
<proteinExistence type="predicted"/>
<feature type="domain" description="R13L1/DRL21-like LRR repeat region" evidence="1">
    <location>
        <begin position="170"/>
        <end position="297"/>
    </location>
</feature>
<dbReference type="InterPro" id="IPR032675">
    <property type="entry name" value="LRR_dom_sf"/>
</dbReference>
<name>A0AA36E0Q9_LACSI</name>
<accession>A0AA36E0Q9</accession>
<dbReference type="InterPro" id="IPR056789">
    <property type="entry name" value="LRR_R13L1-DRL21"/>
</dbReference>
<evidence type="ECO:0000313" key="3">
    <source>
        <dbReference type="Proteomes" id="UP001177003"/>
    </source>
</evidence>
<dbReference type="AlphaFoldDB" id="A0AA36E0Q9"/>
<dbReference type="PANTHER" id="PTHR47186">
    <property type="entry name" value="LEUCINE-RICH REPEAT-CONTAINING PROTEIN 57"/>
    <property type="match status" value="1"/>
</dbReference>
<organism evidence="2 3">
    <name type="scientific">Lactuca saligna</name>
    <name type="common">Willowleaf lettuce</name>
    <dbReference type="NCBI Taxonomy" id="75948"/>
    <lineage>
        <taxon>Eukaryota</taxon>
        <taxon>Viridiplantae</taxon>
        <taxon>Streptophyta</taxon>
        <taxon>Embryophyta</taxon>
        <taxon>Tracheophyta</taxon>
        <taxon>Spermatophyta</taxon>
        <taxon>Magnoliopsida</taxon>
        <taxon>eudicotyledons</taxon>
        <taxon>Gunneridae</taxon>
        <taxon>Pentapetalae</taxon>
        <taxon>asterids</taxon>
        <taxon>campanulids</taxon>
        <taxon>Asterales</taxon>
        <taxon>Asteraceae</taxon>
        <taxon>Cichorioideae</taxon>
        <taxon>Cichorieae</taxon>
        <taxon>Lactucinae</taxon>
        <taxon>Lactuca</taxon>
    </lineage>
</organism>
<gene>
    <name evidence="2" type="ORF">LSALG_LOCUS17535</name>
</gene>
<dbReference type="SUPFAM" id="SSF52058">
    <property type="entry name" value="L domain-like"/>
    <property type="match status" value="1"/>
</dbReference>
<sequence>MAEGFLHKSTTSKSMERLGLEGFEDLLARLDIEMKKEFRKETLEKHRHFSFVCEEYMVYKRVLSLCQLNISEVPKSISSLKHLRYLNLSRTKITHVPDHVCNLYNLQTLIVSGCESLKKLPETFSKLKNLLHFDMRDTPLLKKMPLGILELKSLKTLYGIVIEGENGFSITKLKDLKIIQGKLYIKGLEKVLGLTYAQEANLSEKRLTDLELEWSDVFDGSRKEALEKEVLTKLNPHNVTLKELKIVSYGGIEVPSWVGDPSFSQLTRVSISGCKSCTSLPQIGKLPLLKELVIEGMDEVKVVGLELLGSGLAFPSLVNLTFRDMDGWEVWSTSIRVVGTSFPCLQELHIESCPNLVRVSLEALTSLRVLTIIGCGHKVLKGLVGVASSITELDIRTISGLNDHVWGGVIEYLGAVEELRMRECNEIRYLWESEVDASKLLVNLRTLFVSNCSNLVSLGEKEDEESCGSNLTSLTSLSILGCDSLEHCSCPNSLMTLYIENFDWPNLKSIAELSSFNHIRQLVIINCPNLESFPDHELPELNVLTHLTILDCESLDASFSIWLWPPKLCSLRIGGLKKSMSKWGPQTFPTSLVSLCLTGGQSGDKVESISTGLQHLTSLQLLIVFECPKTRDLPEMLLPSLLSLEIYGCPILKERSSKRGSYGPLVSRIPFDEISQSYLRSNKLNLKSLCLRDRLKTEHKQGDHPMFQHFEVTTLALFAL</sequence>
<keyword evidence="3" id="KW-1185">Reference proteome</keyword>
<dbReference type="InterPro" id="IPR001611">
    <property type="entry name" value="Leu-rich_rpt"/>
</dbReference>
<dbReference type="SUPFAM" id="SSF52047">
    <property type="entry name" value="RNI-like"/>
    <property type="match status" value="1"/>
</dbReference>
<dbReference type="Pfam" id="PF13855">
    <property type="entry name" value="LRR_8"/>
    <property type="match status" value="1"/>
</dbReference>
<evidence type="ECO:0000313" key="2">
    <source>
        <dbReference type="EMBL" id="CAI9277617.1"/>
    </source>
</evidence>
<dbReference type="PANTHER" id="PTHR47186:SF33">
    <property type="entry name" value="NB-ARC DOMAIN-CONTAINING PROTEIN"/>
    <property type="match status" value="1"/>
</dbReference>
<dbReference type="EMBL" id="OX465079">
    <property type="protein sequence ID" value="CAI9277617.1"/>
    <property type="molecule type" value="Genomic_DNA"/>
</dbReference>